<sequence length="213" mass="24331">MKQEYGCLLLSKCMKEEMDKIADYLLLRSGYLQELGLFHGKMGVVVALYLYADAYGDEVMREYAWELFQQVYDGVHTDMPVGLERGLAGIGYGTTFLCKRGLVECSLNDILEDIDRKIMERDPRRLTDMSVRSGLRGLMLYLGLRQSVEAVTTFDSRYMMELQDTVERNNLSCRTLDFMDVLNEPTFPEAEYIEKPLGIDGGCAYYILKSIGV</sequence>
<organism evidence="1 2">
    <name type="scientific">Paraprevotella xylaniphila YIT 11841</name>
    <dbReference type="NCBI Taxonomy" id="762982"/>
    <lineage>
        <taxon>Bacteria</taxon>
        <taxon>Pseudomonadati</taxon>
        <taxon>Bacteroidota</taxon>
        <taxon>Bacteroidia</taxon>
        <taxon>Bacteroidales</taxon>
        <taxon>Prevotellaceae</taxon>
        <taxon>Paraprevotella</taxon>
    </lineage>
</organism>
<evidence type="ECO:0008006" key="3">
    <source>
        <dbReference type="Google" id="ProtNLM"/>
    </source>
</evidence>
<dbReference type="SUPFAM" id="SSF158745">
    <property type="entry name" value="LanC-like"/>
    <property type="match status" value="1"/>
</dbReference>
<proteinExistence type="predicted"/>
<dbReference type="eggNOG" id="COG0438">
    <property type="taxonomic scope" value="Bacteria"/>
</dbReference>
<reference evidence="1 2" key="1">
    <citation type="submission" date="2011-02" db="EMBL/GenBank/DDBJ databases">
        <authorList>
            <person name="Weinstock G."/>
            <person name="Sodergren E."/>
            <person name="Clifton S."/>
            <person name="Fulton L."/>
            <person name="Fulton B."/>
            <person name="Courtney L."/>
            <person name="Fronick C."/>
            <person name="Harrison M."/>
            <person name="Strong C."/>
            <person name="Farmer C."/>
            <person name="Delahaunty K."/>
            <person name="Markovic C."/>
            <person name="Hall O."/>
            <person name="Minx P."/>
            <person name="Tomlinson C."/>
            <person name="Mitreva M."/>
            <person name="Hou S."/>
            <person name="Chen J."/>
            <person name="Wollam A."/>
            <person name="Pepin K.H."/>
            <person name="Johnson M."/>
            <person name="Bhonagiri V."/>
            <person name="Zhang X."/>
            <person name="Suruliraj S."/>
            <person name="Warren W."/>
            <person name="Chinwalla A."/>
            <person name="Mardis E.R."/>
            <person name="Wilson R.K."/>
        </authorList>
    </citation>
    <scope>NUCLEOTIDE SEQUENCE [LARGE SCALE GENOMIC DNA]</scope>
    <source>
        <strain evidence="1 2">YIT 11841</strain>
    </source>
</reference>
<evidence type="ECO:0000313" key="2">
    <source>
        <dbReference type="Proteomes" id="UP000005546"/>
    </source>
</evidence>
<protein>
    <recommendedName>
        <fullName evidence="3">Lanthionine synthetase C-like protein</fullName>
    </recommendedName>
</protein>
<dbReference type="Proteomes" id="UP000005546">
    <property type="component" value="Unassembled WGS sequence"/>
</dbReference>
<dbReference type="HOGENOM" id="CLU_089217_1_0_10"/>
<keyword evidence="2" id="KW-1185">Reference proteome</keyword>
<dbReference type="AlphaFoldDB" id="F3QQ65"/>
<dbReference type="STRING" id="762982.HMPREF9442_00303"/>
<accession>F3QQ65</accession>
<comment type="caution">
    <text evidence="1">The sequence shown here is derived from an EMBL/GenBank/DDBJ whole genome shotgun (WGS) entry which is preliminary data.</text>
</comment>
<name>F3QQ65_9BACT</name>
<evidence type="ECO:0000313" key="1">
    <source>
        <dbReference type="EMBL" id="EGG57356.1"/>
    </source>
</evidence>
<dbReference type="EMBL" id="AFBR01000008">
    <property type="protein sequence ID" value="EGG57356.1"/>
    <property type="molecule type" value="Genomic_DNA"/>
</dbReference>
<dbReference type="Gene3D" id="1.50.10.20">
    <property type="match status" value="1"/>
</dbReference>
<gene>
    <name evidence="1" type="ORF">HMPREF9442_00303</name>
</gene>